<organism evidence="3 4">
    <name type="scientific">Basidiobolus ranarum</name>
    <dbReference type="NCBI Taxonomy" id="34480"/>
    <lineage>
        <taxon>Eukaryota</taxon>
        <taxon>Fungi</taxon>
        <taxon>Fungi incertae sedis</taxon>
        <taxon>Zoopagomycota</taxon>
        <taxon>Entomophthoromycotina</taxon>
        <taxon>Basidiobolomycetes</taxon>
        <taxon>Basidiobolales</taxon>
        <taxon>Basidiobolaceae</taxon>
        <taxon>Basidiobolus</taxon>
    </lineage>
</organism>
<proteinExistence type="predicted"/>
<feature type="chain" id="PRO_5045248282" description="Carbohydrate-binding domain-containing protein" evidence="1">
    <location>
        <begin position="18"/>
        <end position="383"/>
    </location>
</feature>
<dbReference type="PANTHER" id="PTHR35532:SF5">
    <property type="entry name" value="CARBOHYDRATE-BINDING DOMAIN-CONTAINING PROTEIN"/>
    <property type="match status" value="1"/>
</dbReference>
<comment type="caution">
    <text evidence="3">The sequence shown here is derived from an EMBL/GenBank/DDBJ whole genome shotgun (WGS) entry which is preliminary data.</text>
</comment>
<reference evidence="3 4" key="1">
    <citation type="submission" date="2023-04" db="EMBL/GenBank/DDBJ databases">
        <title>Genome of Basidiobolus ranarum AG-B5.</title>
        <authorList>
            <person name="Stajich J.E."/>
            <person name="Carter-House D."/>
            <person name="Gryganskyi A."/>
        </authorList>
    </citation>
    <scope>NUCLEOTIDE SEQUENCE [LARGE SCALE GENOMIC DNA]</scope>
    <source>
        <strain evidence="3 4">AG-B5</strain>
    </source>
</reference>
<evidence type="ECO:0000256" key="1">
    <source>
        <dbReference type="SAM" id="SignalP"/>
    </source>
</evidence>
<dbReference type="PANTHER" id="PTHR35532">
    <property type="entry name" value="SIMILAR TO POLYHYDROXYALKANOATE DEPOLYMERASE"/>
    <property type="match status" value="1"/>
</dbReference>
<dbReference type="InterPro" id="IPR010502">
    <property type="entry name" value="Carb-bd_dom_fam9"/>
</dbReference>
<feature type="domain" description="Carbohydrate-binding" evidence="2">
    <location>
        <begin position="40"/>
        <end position="126"/>
    </location>
</feature>
<dbReference type="EMBL" id="JASJQH010000176">
    <property type="protein sequence ID" value="KAK9766225.1"/>
    <property type="molecule type" value="Genomic_DNA"/>
</dbReference>
<sequence>MELTISLFFLFISSTLAYNCDIPTSKTHVSYRASQPIILDGLLGDEAWSKVPWTDYFGNIQGSNGPAPPSSINTRVKMMWDDKYLYIGAVMHEPVIRANTEKPVVGEPYLDNDFRLYLDYDRSNQNYKVLQMNALGLYKSVILDKSPHQNGTERPWDLGDDFKYKIYVHGSVNDPNWEPVEGGFWSLEWQIPIAKLNSKTYHKRGSPGIPSYMNFQFLRTGFPRKSVVNLATQSTTNTSPAYFLFGVNPNNTSQILQKRHNKRYQLSWTPQYSDDPNNPELWGSIMFRDTTDTHQSYIKDPSASTRFALMQIYYAEVEYSKKQHGKFTNAYDKLDLNSTVIGHCTPIPKIKVSHECMEFEASVKFGKQTGHINQDKQLYFTNH</sequence>
<evidence type="ECO:0000313" key="4">
    <source>
        <dbReference type="Proteomes" id="UP001479436"/>
    </source>
</evidence>
<dbReference type="Proteomes" id="UP001479436">
    <property type="component" value="Unassembled WGS sequence"/>
</dbReference>
<accession>A0ABR2WXQ6</accession>
<evidence type="ECO:0000313" key="3">
    <source>
        <dbReference type="EMBL" id="KAK9766225.1"/>
    </source>
</evidence>
<gene>
    <name evidence="3" type="ORF">K7432_004845</name>
</gene>
<dbReference type="Gene3D" id="2.60.40.1190">
    <property type="match status" value="1"/>
</dbReference>
<feature type="signal peptide" evidence="1">
    <location>
        <begin position="1"/>
        <end position="17"/>
    </location>
</feature>
<dbReference type="SUPFAM" id="SSF49344">
    <property type="entry name" value="CBD9-like"/>
    <property type="match status" value="1"/>
</dbReference>
<keyword evidence="4" id="KW-1185">Reference proteome</keyword>
<keyword evidence="1" id="KW-0732">Signal</keyword>
<name>A0ABR2WXQ6_9FUNG</name>
<protein>
    <recommendedName>
        <fullName evidence="2">Carbohydrate-binding domain-containing protein</fullName>
    </recommendedName>
</protein>
<dbReference type="Pfam" id="PF06452">
    <property type="entry name" value="CBM9_1"/>
    <property type="match status" value="1"/>
</dbReference>
<dbReference type="CDD" id="cd09620">
    <property type="entry name" value="CBM9_like_3"/>
    <property type="match status" value="1"/>
</dbReference>
<evidence type="ECO:0000259" key="2">
    <source>
        <dbReference type="Pfam" id="PF06452"/>
    </source>
</evidence>